<dbReference type="Pfam" id="PF21033">
    <property type="entry name" value="RMD1-3"/>
    <property type="match status" value="1"/>
</dbReference>
<dbReference type="Gene3D" id="1.25.40.10">
    <property type="entry name" value="Tetratricopeptide repeat domain"/>
    <property type="match status" value="1"/>
</dbReference>
<dbReference type="InterPro" id="IPR011990">
    <property type="entry name" value="TPR-like_helical_dom_sf"/>
</dbReference>
<gene>
    <name evidence="11" type="ORF">I5907_01075</name>
</gene>
<keyword evidence="9" id="KW-0175">Coiled coil</keyword>
<dbReference type="Proteomes" id="UP000628448">
    <property type="component" value="Unassembled WGS sequence"/>
</dbReference>
<keyword evidence="5" id="KW-0802">TPR repeat</keyword>
<feature type="coiled-coil region" evidence="9">
    <location>
        <begin position="15"/>
        <end position="42"/>
    </location>
</feature>
<organism evidence="11 12">
    <name type="scientific">Panacibacter microcysteis</name>
    <dbReference type="NCBI Taxonomy" id="2793269"/>
    <lineage>
        <taxon>Bacteria</taxon>
        <taxon>Pseudomonadati</taxon>
        <taxon>Bacteroidota</taxon>
        <taxon>Chitinophagia</taxon>
        <taxon>Chitinophagales</taxon>
        <taxon>Chitinophagaceae</taxon>
        <taxon>Panacibacter</taxon>
    </lineage>
</organism>
<evidence type="ECO:0000256" key="1">
    <source>
        <dbReference type="ARBA" id="ARBA00004245"/>
    </source>
</evidence>
<keyword evidence="12" id="KW-1185">Reference proteome</keyword>
<protein>
    <recommendedName>
        <fullName evidence="7">Regulator of microtubule dynamics protein 1</fullName>
    </recommendedName>
    <alternativeName>
        <fullName evidence="8">Protein FAM82B</fullName>
    </alternativeName>
</protein>
<proteinExistence type="predicted"/>
<sequence length="251" mass="28289">MMKYCIIVWVCCVGLSVAAQDVNVLIKEASNLEKQLKEADAYKKYEQVTVLDAKNITALVKCAEINCAMGMRQKEEAAKANYYSAAHKFALQAYAVDSNNADACYAIAMVSGKMTEVADDNRQILAYARDTKKYAEKAIRLNPDHAKANYTLGKWHLEMDNLSWIKKAAAKAIKGGLPKADIDSAVYYMEQCRKLDMYFVRNYLDLAKAYESKSRPMQEMDVLNKLVKLPNRTPDDAALKEEGRQMLAKIQ</sequence>
<comment type="caution">
    <text evidence="11">The sequence shown here is derived from an EMBL/GenBank/DDBJ whole genome shotgun (WGS) entry which is preliminary data.</text>
</comment>
<dbReference type="GO" id="GO:0008017">
    <property type="term" value="F:microtubule binding"/>
    <property type="evidence" value="ECO:0007669"/>
    <property type="project" value="TreeGrafter"/>
</dbReference>
<feature type="signal peptide" evidence="10">
    <location>
        <begin position="1"/>
        <end position="19"/>
    </location>
</feature>
<dbReference type="GO" id="GO:0005737">
    <property type="term" value="C:cytoplasm"/>
    <property type="evidence" value="ECO:0007669"/>
    <property type="project" value="TreeGrafter"/>
</dbReference>
<evidence type="ECO:0000256" key="9">
    <source>
        <dbReference type="SAM" id="Coils"/>
    </source>
</evidence>
<dbReference type="PANTHER" id="PTHR16056">
    <property type="entry name" value="REGULATOR OF MICROTUBULE DYNAMICS PROTEIN"/>
    <property type="match status" value="1"/>
</dbReference>
<dbReference type="GO" id="GO:0097431">
    <property type="term" value="C:mitotic spindle pole"/>
    <property type="evidence" value="ECO:0007669"/>
    <property type="project" value="TreeGrafter"/>
</dbReference>
<keyword evidence="6" id="KW-0206">Cytoskeleton</keyword>
<evidence type="ECO:0000256" key="5">
    <source>
        <dbReference type="ARBA" id="ARBA00022803"/>
    </source>
</evidence>
<evidence type="ECO:0000256" key="2">
    <source>
        <dbReference type="ARBA" id="ARBA00011375"/>
    </source>
</evidence>
<reference evidence="11" key="1">
    <citation type="submission" date="2020-11" db="EMBL/GenBank/DDBJ databases">
        <title>Bacterial whole genome sequence for Panacibacter sp. DH6.</title>
        <authorList>
            <person name="Le V."/>
            <person name="Ko S."/>
            <person name="Ahn C.-Y."/>
            <person name="Oh H.-M."/>
        </authorList>
    </citation>
    <scope>NUCLEOTIDE SEQUENCE</scope>
    <source>
        <strain evidence="11">DH6</strain>
    </source>
</reference>
<evidence type="ECO:0000256" key="6">
    <source>
        <dbReference type="ARBA" id="ARBA00023212"/>
    </source>
</evidence>
<evidence type="ECO:0000256" key="4">
    <source>
        <dbReference type="ARBA" id="ARBA00022737"/>
    </source>
</evidence>
<evidence type="ECO:0000256" key="3">
    <source>
        <dbReference type="ARBA" id="ARBA00022490"/>
    </source>
</evidence>
<keyword evidence="4" id="KW-0677">Repeat</keyword>
<comment type="subunit">
    <text evidence="2">Interacts with microtubules.</text>
</comment>
<dbReference type="AlphaFoldDB" id="A0A931E3W2"/>
<evidence type="ECO:0000313" key="12">
    <source>
        <dbReference type="Proteomes" id="UP000628448"/>
    </source>
</evidence>
<dbReference type="EMBL" id="JADWYR010000001">
    <property type="protein sequence ID" value="MBG9374810.1"/>
    <property type="molecule type" value="Genomic_DNA"/>
</dbReference>
<accession>A0A931E3W2</accession>
<keyword evidence="3" id="KW-0963">Cytoplasm</keyword>
<dbReference type="PANTHER" id="PTHR16056:SF16">
    <property type="entry name" value="REGULATOR OF MICROTUBULE DYNAMICS PROTEIN 1"/>
    <property type="match status" value="1"/>
</dbReference>
<evidence type="ECO:0000256" key="10">
    <source>
        <dbReference type="SAM" id="SignalP"/>
    </source>
</evidence>
<dbReference type="RefSeq" id="WP_196988902.1">
    <property type="nucleotide sequence ID" value="NZ_JADWYR010000001.1"/>
</dbReference>
<evidence type="ECO:0000256" key="8">
    <source>
        <dbReference type="ARBA" id="ARBA00041958"/>
    </source>
</evidence>
<dbReference type="SUPFAM" id="SSF48452">
    <property type="entry name" value="TPR-like"/>
    <property type="match status" value="1"/>
</dbReference>
<dbReference type="InterPro" id="IPR049039">
    <property type="entry name" value="RMD1-3_a_helical_rpt"/>
</dbReference>
<keyword evidence="10" id="KW-0732">Signal</keyword>
<dbReference type="GO" id="GO:0005876">
    <property type="term" value="C:spindle microtubule"/>
    <property type="evidence" value="ECO:0007669"/>
    <property type="project" value="TreeGrafter"/>
</dbReference>
<evidence type="ECO:0000256" key="7">
    <source>
        <dbReference type="ARBA" id="ARBA00039966"/>
    </source>
</evidence>
<comment type="subcellular location">
    <subcellularLocation>
        <location evidence="1">Cytoplasm</location>
        <location evidence="1">Cytoskeleton</location>
    </subcellularLocation>
</comment>
<evidence type="ECO:0000313" key="11">
    <source>
        <dbReference type="EMBL" id="MBG9374810.1"/>
    </source>
</evidence>
<name>A0A931E3W2_9BACT</name>
<feature type="chain" id="PRO_5037564698" description="Regulator of microtubule dynamics protein 1" evidence="10">
    <location>
        <begin position="20"/>
        <end position="251"/>
    </location>
</feature>